<dbReference type="SUPFAM" id="SSF53300">
    <property type="entry name" value="vWA-like"/>
    <property type="match status" value="1"/>
</dbReference>
<gene>
    <name evidence="2" type="ORF">GCM10009682_39030</name>
</gene>
<comment type="caution">
    <text evidence="2">The sequence shown here is derived from an EMBL/GenBank/DDBJ whole genome shotgun (WGS) entry which is preliminary data.</text>
</comment>
<dbReference type="Gene3D" id="3.40.50.410">
    <property type="entry name" value="von Willebrand factor, type A domain"/>
    <property type="match status" value="1"/>
</dbReference>
<reference evidence="3" key="1">
    <citation type="journal article" date="2019" name="Int. J. Syst. Evol. Microbiol.">
        <title>The Global Catalogue of Microorganisms (GCM) 10K type strain sequencing project: providing services to taxonomists for standard genome sequencing and annotation.</title>
        <authorList>
            <consortium name="The Broad Institute Genomics Platform"/>
            <consortium name="The Broad Institute Genome Sequencing Center for Infectious Disease"/>
            <person name="Wu L."/>
            <person name="Ma J."/>
        </authorList>
    </citation>
    <scope>NUCLEOTIDE SEQUENCE [LARGE SCALE GENOMIC DNA]</scope>
    <source>
        <strain evidence="3">JCM 13250</strain>
    </source>
</reference>
<evidence type="ECO:0000313" key="3">
    <source>
        <dbReference type="Proteomes" id="UP001500218"/>
    </source>
</evidence>
<dbReference type="InterPro" id="IPR036465">
    <property type="entry name" value="vWFA_dom_sf"/>
</dbReference>
<name>A0ABP4YEQ9_9ACTN</name>
<dbReference type="InterPro" id="IPR002035">
    <property type="entry name" value="VWF_A"/>
</dbReference>
<dbReference type="SMART" id="SM00327">
    <property type="entry name" value="VWA"/>
    <property type="match status" value="1"/>
</dbReference>
<evidence type="ECO:0000259" key="1">
    <source>
        <dbReference type="SMART" id="SM00327"/>
    </source>
</evidence>
<feature type="domain" description="VWFA" evidence="1">
    <location>
        <begin position="28"/>
        <end position="211"/>
    </location>
</feature>
<proteinExistence type="predicted"/>
<dbReference type="EMBL" id="BAAALT010000127">
    <property type="protein sequence ID" value="GAA1814189.1"/>
    <property type="molecule type" value="Genomic_DNA"/>
</dbReference>
<dbReference type="RefSeq" id="WP_344134022.1">
    <property type="nucleotide sequence ID" value="NZ_BAAALT010000127.1"/>
</dbReference>
<dbReference type="Proteomes" id="UP001500218">
    <property type="component" value="Unassembled WGS sequence"/>
</dbReference>
<accession>A0ABP4YEQ9</accession>
<protein>
    <recommendedName>
        <fullName evidence="1">VWFA domain-containing protein</fullName>
    </recommendedName>
</protein>
<evidence type="ECO:0000313" key="2">
    <source>
        <dbReference type="EMBL" id="GAA1814189.1"/>
    </source>
</evidence>
<organism evidence="2 3">
    <name type="scientific">Luedemannella flava</name>
    <dbReference type="NCBI Taxonomy" id="349316"/>
    <lineage>
        <taxon>Bacteria</taxon>
        <taxon>Bacillati</taxon>
        <taxon>Actinomycetota</taxon>
        <taxon>Actinomycetes</taxon>
        <taxon>Micromonosporales</taxon>
        <taxon>Micromonosporaceae</taxon>
        <taxon>Luedemannella</taxon>
    </lineage>
</organism>
<keyword evidence="3" id="KW-1185">Reference proteome</keyword>
<sequence>MAQPVPNKTAWDLTTAAIMPGGGIAKRPLHFIIAADCSWSMHGEKMQALNYAIATMLPRLAEWERAQENAQVFVRAIRFDNRASWHIEEPTPVGKVRWHPLRCEERALTHMGAALRLMASVLTVDQMERRALRPALILITDGIATDNFETGLAELLGTPGGAAAIRVAVAIGQDARPQQLAKFSDETVGVLHASNAEDIPDLLMAVSVAVSRMSEVGADKGALTQHLRQHGYDPSDDSIV</sequence>